<sequence>MIFCFSDNAVTLKRESGNPIRWDFATSNQSAN</sequence>
<evidence type="ECO:0000313" key="1">
    <source>
        <dbReference type="EMBL" id="CBA07863.1"/>
    </source>
</evidence>
<dbReference type="AlphaFoldDB" id="C6SE84"/>
<protein>
    <submittedName>
        <fullName evidence="1">Uncharacterized protein</fullName>
    </submittedName>
</protein>
<dbReference type="EMBL" id="AM889137">
    <property type="protein sequence ID" value="CBA07863.1"/>
    <property type="molecule type" value="Genomic_DNA"/>
</dbReference>
<name>C6SE84_NEIME</name>
<accession>C6SE84</accession>
<gene>
    <name evidence="1" type="ORF">NME_1603</name>
</gene>
<reference evidence="1" key="1">
    <citation type="journal article" date="2008" name="Proc. Natl. Acad. Sci. U.S.A.">
        <title>Whole-genome comparison of disease and carriage strains provides insights into virulence evolution in Neisseria meningitidis.</title>
        <authorList>
            <person name="Schoen C."/>
            <person name="Blom J."/>
            <person name="Claus H."/>
            <person name="Schramm-Glueck A."/>
            <person name="Brandt P."/>
            <person name="Mueller T."/>
            <person name="Goesmann A."/>
            <person name="Joseph B."/>
            <person name="Konietzny S."/>
            <person name="Kurzai O."/>
            <person name="Schmitt C."/>
            <person name="Friedrich T."/>
            <person name="Linke B."/>
            <person name="Vogel U."/>
            <person name="Frosch M."/>
        </authorList>
    </citation>
    <scope>NUCLEOTIDE SEQUENCE</scope>
    <source>
        <strain evidence="1">Alpha153</strain>
    </source>
</reference>
<organism evidence="1">
    <name type="scientific">Neisseria meningitidis alpha153</name>
    <dbReference type="NCBI Taxonomy" id="663926"/>
    <lineage>
        <taxon>Bacteria</taxon>
        <taxon>Pseudomonadati</taxon>
        <taxon>Pseudomonadota</taxon>
        <taxon>Betaproteobacteria</taxon>
        <taxon>Neisseriales</taxon>
        <taxon>Neisseriaceae</taxon>
        <taxon>Neisseria</taxon>
    </lineage>
</organism>
<proteinExistence type="predicted"/>